<evidence type="ECO:0000256" key="1">
    <source>
        <dbReference type="SAM" id="SignalP"/>
    </source>
</evidence>
<feature type="signal peptide" evidence="1">
    <location>
        <begin position="1"/>
        <end position="21"/>
    </location>
</feature>
<organism evidence="2 3">
    <name type="scientific">Ferrimonas sediminicola</name>
    <dbReference type="NCBI Taxonomy" id="2569538"/>
    <lineage>
        <taxon>Bacteria</taxon>
        <taxon>Pseudomonadati</taxon>
        <taxon>Pseudomonadota</taxon>
        <taxon>Gammaproteobacteria</taxon>
        <taxon>Alteromonadales</taxon>
        <taxon>Ferrimonadaceae</taxon>
        <taxon>Ferrimonas</taxon>
    </lineage>
</organism>
<name>A0A4U1BKE9_9GAMM</name>
<dbReference type="AlphaFoldDB" id="A0A4U1BKE9"/>
<keyword evidence="1" id="KW-0732">Signal</keyword>
<gene>
    <name evidence="2" type="ORF">FCL40_00545</name>
</gene>
<dbReference type="Proteomes" id="UP000305674">
    <property type="component" value="Unassembled WGS sequence"/>
</dbReference>
<evidence type="ECO:0000313" key="2">
    <source>
        <dbReference type="EMBL" id="TKB51077.1"/>
    </source>
</evidence>
<feature type="chain" id="PRO_5020547003" evidence="1">
    <location>
        <begin position="22"/>
        <end position="101"/>
    </location>
</feature>
<dbReference type="InterPro" id="IPR009971">
    <property type="entry name" value="DUF1496"/>
</dbReference>
<evidence type="ECO:0000313" key="3">
    <source>
        <dbReference type="Proteomes" id="UP000305674"/>
    </source>
</evidence>
<keyword evidence="3" id="KW-1185">Reference proteome</keyword>
<accession>A0A4U1BKE9</accession>
<dbReference type="OrthoDB" id="6400575at2"/>
<comment type="caution">
    <text evidence="2">The sequence shown here is derived from an EMBL/GenBank/DDBJ whole genome shotgun (WGS) entry which is preliminary data.</text>
</comment>
<reference evidence="2 3" key="1">
    <citation type="submission" date="2019-04" db="EMBL/GenBank/DDBJ databases">
        <authorList>
            <person name="Hwang J.C."/>
        </authorList>
    </citation>
    <scope>NUCLEOTIDE SEQUENCE [LARGE SCALE GENOMIC DNA]</scope>
    <source>
        <strain evidence="2 3">IMCC35001</strain>
    </source>
</reference>
<sequence length="101" mass="11368">MSLKSFVVFLTLPLMCAGVLAQVEPVVIAQPQQLQSVCWFEGRKYSQGARIEMVGRMVLCAPRDPLMIDGPLVWLSLDEQDNPVYPEPRRPNKITINKNQG</sequence>
<protein>
    <submittedName>
        <fullName evidence="2">DUF1496 domain-containing protein</fullName>
    </submittedName>
</protein>
<dbReference type="RefSeq" id="WP_136850293.1">
    <property type="nucleotide sequence ID" value="NZ_SWCI01000001.1"/>
</dbReference>
<proteinExistence type="predicted"/>
<dbReference type="Pfam" id="PF07383">
    <property type="entry name" value="DUF1496"/>
    <property type="match status" value="1"/>
</dbReference>
<dbReference type="EMBL" id="SWCI01000001">
    <property type="protein sequence ID" value="TKB51077.1"/>
    <property type="molecule type" value="Genomic_DNA"/>
</dbReference>